<evidence type="ECO:0000259" key="4">
    <source>
        <dbReference type="Pfam" id="PF02719"/>
    </source>
</evidence>
<evidence type="ECO:0000256" key="2">
    <source>
        <dbReference type="SAM" id="MobiDB-lite"/>
    </source>
</evidence>
<keyword evidence="3" id="KW-0472">Membrane</keyword>
<feature type="domain" description="Polysaccharide biosynthesis protein CapD-like" evidence="4">
    <location>
        <begin position="275"/>
        <end position="550"/>
    </location>
</feature>
<proteinExistence type="inferred from homology"/>
<evidence type="ECO:0000256" key="3">
    <source>
        <dbReference type="SAM" id="Phobius"/>
    </source>
</evidence>
<name>A0A8J3B6F0_9ACTN</name>
<protein>
    <recommendedName>
        <fullName evidence="4">Polysaccharide biosynthesis protein CapD-like domain-containing protein</fullName>
    </recommendedName>
</protein>
<comment type="similarity">
    <text evidence="1">Belongs to the polysaccharide synthase family.</text>
</comment>
<dbReference type="InterPro" id="IPR003869">
    <property type="entry name" value="Polysac_CapD-like"/>
</dbReference>
<feature type="compositionally biased region" description="Low complexity" evidence="2">
    <location>
        <begin position="614"/>
        <end position="628"/>
    </location>
</feature>
<evidence type="ECO:0000313" key="6">
    <source>
        <dbReference type="Proteomes" id="UP000649739"/>
    </source>
</evidence>
<keyword evidence="3" id="KW-1133">Transmembrane helix</keyword>
<feature type="transmembrane region" description="Helical" evidence="3">
    <location>
        <begin position="139"/>
        <end position="155"/>
    </location>
</feature>
<feature type="compositionally biased region" description="Pro residues" evidence="2">
    <location>
        <begin position="598"/>
        <end position="613"/>
    </location>
</feature>
<feature type="transmembrane region" description="Helical" evidence="3">
    <location>
        <begin position="73"/>
        <end position="93"/>
    </location>
</feature>
<dbReference type="AlphaFoldDB" id="A0A8J3B6F0"/>
<reference evidence="5" key="1">
    <citation type="journal article" date="2014" name="Int. J. Syst. Evol. Microbiol.">
        <title>Complete genome sequence of Corynebacterium casei LMG S-19264T (=DSM 44701T), isolated from a smear-ripened cheese.</title>
        <authorList>
            <consortium name="US DOE Joint Genome Institute (JGI-PGF)"/>
            <person name="Walter F."/>
            <person name="Albersmeier A."/>
            <person name="Kalinowski J."/>
            <person name="Ruckert C."/>
        </authorList>
    </citation>
    <scope>NUCLEOTIDE SEQUENCE</scope>
    <source>
        <strain evidence="5">JCM 3090</strain>
    </source>
</reference>
<feature type="transmembrane region" description="Helical" evidence="3">
    <location>
        <begin position="99"/>
        <end position="118"/>
    </location>
</feature>
<reference evidence="5" key="2">
    <citation type="submission" date="2020-09" db="EMBL/GenBank/DDBJ databases">
        <authorList>
            <person name="Sun Q."/>
            <person name="Ohkuma M."/>
        </authorList>
    </citation>
    <scope>NUCLEOTIDE SEQUENCE</scope>
    <source>
        <strain evidence="5">JCM 3090</strain>
    </source>
</reference>
<evidence type="ECO:0000256" key="1">
    <source>
        <dbReference type="ARBA" id="ARBA00007430"/>
    </source>
</evidence>
<accession>A0A8J3B6F0</accession>
<dbReference type="InterPro" id="IPR036291">
    <property type="entry name" value="NAD(P)-bd_dom_sf"/>
</dbReference>
<keyword evidence="3" id="KW-0812">Transmembrane</keyword>
<dbReference type="Proteomes" id="UP000649739">
    <property type="component" value="Unassembled WGS sequence"/>
</dbReference>
<dbReference type="SUPFAM" id="SSF51735">
    <property type="entry name" value="NAD(P)-binding Rossmann-fold domains"/>
    <property type="match status" value="1"/>
</dbReference>
<dbReference type="RefSeq" id="WP_229783547.1">
    <property type="nucleotide sequence ID" value="NZ_BMQB01000004.1"/>
</dbReference>
<dbReference type="PANTHER" id="PTHR43318">
    <property type="entry name" value="UDP-N-ACETYLGLUCOSAMINE 4,6-DEHYDRATASE"/>
    <property type="match status" value="1"/>
</dbReference>
<gene>
    <name evidence="5" type="ORF">GCM10010123_21660</name>
</gene>
<comment type="caution">
    <text evidence="5">The sequence shown here is derived from an EMBL/GenBank/DDBJ whole genome shotgun (WGS) entry which is preliminary data.</text>
</comment>
<organism evidence="5 6">
    <name type="scientific">Pilimelia anulata</name>
    <dbReference type="NCBI Taxonomy" id="53371"/>
    <lineage>
        <taxon>Bacteria</taxon>
        <taxon>Bacillati</taxon>
        <taxon>Actinomycetota</taxon>
        <taxon>Actinomycetes</taxon>
        <taxon>Micromonosporales</taxon>
        <taxon>Micromonosporaceae</taxon>
        <taxon>Pilimelia</taxon>
    </lineage>
</organism>
<feature type="region of interest" description="Disordered" evidence="2">
    <location>
        <begin position="596"/>
        <end position="628"/>
    </location>
</feature>
<dbReference type="Pfam" id="PF02719">
    <property type="entry name" value="Polysacc_synt_2"/>
    <property type="match status" value="1"/>
</dbReference>
<dbReference type="InterPro" id="IPR051203">
    <property type="entry name" value="Polysaccharide_Synthase-Rel"/>
</dbReference>
<sequence length="628" mass="64339">MTVREPPPAPPSGWAVPDAVAWTLGLAAGALAAGPGGARPDPLVVTSAVAFGLHQVLLRVTPRPPAALTGRGATAWLAGTLLLAAAVVVALALPAAGALLPADATATGCAVAAALILAGRAGWDRRRGRRSGPAGRTPVLLYGSAASAYALAGLMRTDDGCRYRPVGLVPDHPVDPAAADGGVPVVGDRADVAPAIAATGARLVVLTSPVPPDRLDALYRQARAAGAAVQPVPETNLLIEGADEPGAWDVASLLGRHPVPPDLAGSAAYLTGRRVLVVGAGGSIGSELCRQIARLDPAELMLLDRDESALHATQLSMSGRALLDGPETILADIRDAAALRRIAATRRPDVVFHAAALKHLPMLETHPAEAVKTNIVGTLNVLAACGGVDRFVNISTDKAANPTSVLGLSKRITERLTAEAAGRAAGTFLSVRFGNVLGSRGSVLTAFRAQLRAGRPVTVTHPEVTRYFMTVREAVALVLRAAEIGRAGEALILEMGPPVRIVDVAHQMGAMMGRTPEIVYTGLRPGEKVHEDLFGTGERDARPIHPMISHVAVPPLDPALLDRLDPHGEPAAVRAALAELCAAPVPHAAAVRLLTPTPAAPTPMPPTPMPPAAVTPASAAASPPRDGA</sequence>
<keyword evidence="6" id="KW-1185">Reference proteome</keyword>
<evidence type="ECO:0000313" key="5">
    <source>
        <dbReference type="EMBL" id="GGJ91522.1"/>
    </source>
</evidence>
<dbReference type="Gene3D" id="3.40.50.720">
    <property type="entry name" value="NAD(P)-binding Rossmann-like Domain"/>
    <property type="match status" value="2"/>
</dbReference>
<dbReference type="EMBL" id="BMQB01000004">
    <property type="protein sequence ID" value="GGJ91522.1"/>
    <property type="molecule type" value="Genomic_DNA"/>
</dbReference>
<dbReference type="PANTHER" id="PTHR43318:SF1">
    <property type="entry name" value="POLYSACCHARIDE BIOSYNTHESIS PROTEIN EPSC-RELATED"/>
    <property type="match status" value="1"/>
</dbReference>
<dbReference type="CDD" id="cd05237">
    <property type="entry name" value="UDP_invert_4-6DH_SDR_e"/>
    <property type="match status" value="1"/>
</dbReference>